<evidence type="ECO:0000256" key="4">
    <source>
        <dbReference type="ARBA" id="ARBA00022825"/>
    </source>
</evidence>
<evidence type="ECO:0000256" key="3">
    <source>
        <dbReference type="ARBA" id="ARBA00022801"/>
    </source>
</evidence>
<dbReference type="EMBL" id="BOMN01000111">
    <property type="protein sequence ID" value="GIE24537.1"/>
    <property type="molecule type" value="Genomic_DNA"/>
</dbReference>
<sequence>MRLYLSSVGIGTRPELLSGLVSGRRRVAVILNAYDFRDEQRRAASLAFEMDELRKIDLEPEEVDLRSYFTDASTLEATLRGFDALYVRGGNTFVLRRALALSTADQVITRLLAEDALVYSGYSAGICVLGPTLRGIDGHIDDPHYVPAGYPGGPPSYAGLGVLPYAIAPHYRSDHPESAEIEDMVRYLIDHHIPFITLRDGEAIVVDGDTTTVIAN</sequence>
<proteinExistence type="inferred from homology"/>
<comment type="similarity">
    <text evidence="1">Belongs to the peptidase S51 family.</text>
</comment>
<dbReference type="SUPFAM" id="SSF52317">
    <property type="entry name" value="Class I glutamine amidotransferase-like"/>
    <property type="match status" value="1"/>
</dbReference>
<keyword evidence="2" id="KW-0645">Protease</keyword>
<organism evidence="5 6">
    <name type="scientific">Winogradskya humida</name>
    <dbReference type="NCBI Taxonomy" id="113566"/>
    <lineage>
        <taxon>Bacteria</taxon>
        <taxon>Bacillati</taxon>
        <taxon>Actinomycetota</taxon>
        <taxon>Actinomycetes</taxon>
        <taxon>Micromonosporales</taxon>
        <taxon>Micromonosporaceae</taxon>
        <taxon>Winogradskya</taxon>
    </lineage>
</organism>
<reference evidence="5 6" key="1">
    <citation type="submission" date="2021-01" db="EMBL/GenBank/DDBJ databases">
        <title>Whole genome shotgun sequence of Actinoplanes humidus NBRC 14915.</title>
        <authorList>
            <person name="Komaki H."/>
            <person name="Tamura T."/>
        </authorList>
    </citation>
    <scope>NUCLEOTIDE SEQUENCE [LARGE SCALE GENOMIC DNA]</scope>
    <source>
        <strain evidence="5 6">NBRC 14915</strain>
    </source>
</reference>
<dbReference type="PANTHER" id="PTHR20842:SF0">
    <property type="entry name" value="ALPHA-ASPARTYL DIPEPTIDASE"/>
    <property type="match status" value="1"/>
</dbReference>
<dbReference type="Proteomes" id="UP000603200">
    <property type="component" value="Unassembled WGS sequence"/>
</dbReference>
<name>A0ABQ4A129_9ACTN</name>
<dbReference type="InterPro" id="IPR029062">
    <property type="entry name" value="Class_I_gatase-like"/>
</dbReference>
<dbReference type="InterPro" id="IPR005320">
    <property type="entry name" value="Peptidase_S51"/>
</dbReference>
<keyword evidence="6" id="KW-1185">Reference proteome</keyword>
<dbReference type="Pfam" id="PF03575">
    <property type="entry name" value="Peptidase_S51"/>
    <property type="match status" value="1"/>
</dbReference>
<keyword evidence="3" id="KW-0378">Hydrolase</keyword>
<dbReference type="PANTHER" id="PTHR20842">
    <property type="entry name" value="PROTEASE S51 ALPHA-ASPARTYL DIPEPTIDASE"/>
    <property type="match status" value="1"/>
</dbReference>
<protein>
    <recommendedName>
        <fullName evidence="7">Dipeptidase E</fullName>
    </recommendedName>
</protein>
<evidence type="ECO:0000313" key="5">
    <source>
        <dbReference type="EMBL" id="GIE24537.1"/>
    </source>
</evidence>
<evidence type="ECO:0008006" key="7">
    <source>
        <dbReference type="Google" id="ProtNLM"/>
    </source>
</evidence>
<keyword evidence="4" id="KW-0720">Serine protease</keyword>
<dbReference type="Gene3D" id="3.40.50.880">
    <property type="match status" value="1"/>
</dbReference>
<evidence type="ECO:0000313" key="6">
    <source>
        <dbReference type="Proteomes" id="UP000603200"/>
    </source>
</evidence>
<evidence type="ECO:0000256" key="1">
    <source>
        <dbReference type="ARBA" id="ARBA00006534"/>
    </source>
</evidence>
<dbReference type="RefSeq" id="WP_203841547.1">
    <property type="nucleotide sequence ID" value="NZ_BAAATV010000019.1"/>
</dbReference>
<gene>
    <name evidence="5" type="ORF">Ahu01nite_076390</name>
</gene>
<evidence type="ECO:0000256" key="2">
    <source>
        <dbReference type="ARBA" id="ARBA00022670"/>
    </source>
</evidence>
<accession>A0ABQ4A129</accession>
<comment type="caution">
    <text evidence="5">The sequence shown here is derived from an EMBL/GenBank/DDBJ whole genome shotgun (WGS) entry which is preliminary data.</text>
</comment>